<dbReference type="InterPro" id="IPR002937">
    <property type="entry name" value="Amino_oxidase"/>
</dbReference>
<dbReference type="Proteomes" id="UP001501645">
    <property type="component" value="Unassembled WGS sequence"/>
</dbReference>
<evidence type="ECO:0000259" key="5">
    <source>
        <dbReference type="Pfam" id="PF01593"/>
    </source>
</evidence>
<dbReference type="InterPro" id="IPR014105">
    <property type="entry name" value="Carotenoid/retinoid_OxRdtase"/>
</dbReference>
<dbReference type="RefSeq" id="WP_345438294.1">
    <property type="nucleotide sequence ID" value="NZ_BAABKO010000003.1"/>
</dbReference>
<dbReference type="PANTHER" id="PTHR43734">
    <property type="entry name" value="PHYTOENE DESATURASE"/>
    <property type="match status" value="1"/>
</dbReference>
<dbReference type="SUPFAM" id="SSF51905">
    <property type="entry name" value="FAD/NAD(P)-binding domain"/>
    <property type="match status" value="1"/>
</dbReference>
<name>A0ABP9A4N5_9MICO</name>
<proteinExistence type="inferred from homology"/>
<dbReference type="Gene3D" id="3.50.50.60">
    <property type="entry name" value="FAD/NAD(P)-binding domain"/>
    <property type="match status" value="2"/>
</dbReference>
<comment type="caution">
    <text evidence="6">The sequence shown here is derived from an EMBL/GenBank/DDBJ whole genome shotgun (WGS) entry which is preliminary data.</text>
</comment>
<comment type="pathway">
    <text evidence="1 4">Carotenoid biosynthesis.</text>
</comment>
<evidence type="ECO:0000256" key="1">
    <source>
        <dbReference type="ARBA" id="ARBA00004829"/>
    </source>
</evidence>
<evidence type="ECO:0000256" key="3">
    <source>
        <dbReference type="ARBA" id="ARBA00023002"/>
    </source>
</evidence>
<dbReference type="InterPro" id="IPR036188">
    <property type="entry name" value="FAD/NAD-bd_sf"/>
</dbReference>
<dbReference type="EMBL" id="BAABKO010000003">
    <property type="protein sequence ID" value="GAA4774048.1"/>
    <property type="molecule type" value="Genomic_DNA"/>
</dbReference>
<dbReference type="NCBIfam" id="TIGR02734">
    <property type="entry name" value="crtI_fam"/>
    <property type="match status" value="1"/>
</dbReference>
<gene>
    <name evidence="6" type="primary">crtI</name>
    <name evidence="6" type="ORF">GCM10023351_18060</name>
</gene>
<reference evidence="7" key="1">
    <citation type="journal article" date="2019" name="Int. J. Syst. Evol. Microbiol.">
        <title>The Global Catalogue of Microorganisms (GCM) 10K type strain sequencing project: providing services to taxonomists for standard genome sequencing and annotation.</title>
        <authorList>
            <consortium name="The Broad Institute Genomics Platform"/>
            <consortium name="The Broad Institute Genome Sequencing Center for Infectious Disease"/>
            <person name="Wu L."/>
            <person name="Ma J."/>
        </authorList>
    </citation>
    <scope>NUCLEOTIDE SEQUENCE [LARGE SCALE GENOMIC DNA]</scope>
    <source>
        <strain evidence="7">JCM 18537</strain>
    </source>
</reference>
<keyword evidence="7" id="KW-1185">Reference proteome</keyword>
<dbReference type="Pfam" id="PF01593">
    <property type="entry name" value="Amino_oxidase"/>
    <property type="match status" value="1"/>
</dbReference>
<dbReference type="PANTHER" id="PTHR43734:SF1">
    <property type="entry name" value="PHYTOENE DESATURASE"/>
    <property type="match status" value="1"/>
</dbReference>
<evidence type="ECO:0000256" key="2">
    <source>
        <dbReference type="ARBA" id="ARBA00022746"/>
    </source>
</evidence>
<evidence type="ECO:0000313" key="6">
    <source>
        <dbReference type="EMBL" id="GAA4774048.1"/>
    </source>
</evidence>
<comment type="similarity">
    <text evidence="4">Belongs to the carotenoid/retinoid oxidoreductase family.</text>
</comment>
<evidence type="ECO:0000256" key="4">
    <source>
        <dbReference type="RuleBase" id="RU362075"/>
    </source>
</evidence>
<dbReference type="PRINTS" id="PR00420">
    <property type="entry name" value="RNGMNOXGNASE"/>
</dbReference>
<keyword evidence="2 4" id="KW-0125">Carotenoid biosynthesis</keyword>
<accession>A0ABP9A4N5</accession>
<organism evidence="6 7">
    <name type="scientific">Microbacterium gilvum</name>
    <dbReference type="NCBI Taxonomy" id="1336204"/>
    <lineage>
        <taxon>Bacteria</taxon>
        <taxon>Bacillati</taxon>
        <taxon>Actinomycetota</taxon>
        <taxon>Actinomycetes</taxon>
        <taxon>Micrococcales</taxon>
        <taxon>Microbacteriaceae</taxon>
        <taxon>Microbacterium</taxon>
    </lineage>
</organism>
<sequence>MTAQRRVVVIGGGISGLATAALLAREGHDVELVEARTELGGRAGRWRAHGFTFDTGPSWYLMPEVFDHFFRLLGTSSADELDLVELDPAYRVYFEGDAEPFDLPAEGARDALVSLDPGSADALDAYLASAEETYGLATGTFLYSTYESLRPLITRETLRGLPTLARLLAEPLDRFIGRHSADRRVQQVLGYPAVFLGTSPAAAPSMYHLMSHLDVGQGVLYPRGGFGAVIDAIARLAEREGVRIRTSSPARRIIVADGAATGVEIDGPDGRELLPADVVVSSADLHVTESRLLAPEHRTRSAAWWDRRDPGPGAVLALLGVRGELPELAHHTLFFTRDWEEGFDAIYGDAPRIPDPASLYVCRPSATDDVAPDGHENLFVLIPVPADTGIGAGGEDGTGDAAVERAVDAAIDQIAGWAGVPDLRERIVVRRSIGPADFERDFGAWRGGALGPAHTLRQSAFLRGANASSRVDGLLYAGATTIPGIGLPMCLISAELVVKRLRGDVSAGPLPEPVASAGA</sequence>
<feature type="domain" description="Amine oxidase" evidence="5">
    <location>
        <begin position="14"/>
        <end position="500"/>
    </location>
</feature>
<keyword evidence="3 4" id="KW-0560">Oxidoreductase</keyword>
<protein>
    <submittedName>
        <fullName evidence="6">Phytoene desaturase family protein</fullName>
    </submittedName>
</protein>
<evidence type="ECO:0000313" key="7">
    <source>
        <dbReference type="Proteomes" id="UP001501645"/>
    </source>
</evidence>